<gene>
    <name evidence="3" type="ORF">DW026_14990</name>
    <name evidence="2" type="ORF">F7D57_00095</name>
    <name evidence="1" type="ORF">F7D73_15845</name>
</gene>
<reference evidence="5 6" key="2">
    <citation type="submission" date="2019-09" db="EMBL/GenBank/DDBJ databases">
        <title>Distinct polysaccharide growth profiles of human intestinal Prevotella copri isolates.</title>
        <authorList>
            <person name="Fehlner-Peach H."/>
            <person name="Magnabosco C."/>
            <person name="Raghavan V."/>
            <person name="Scher J.U."/>
            <person name="Tett A."/>
            <person name="Cox L.M."/>
            <person name="Gottsegen C."/>
            <person name="Watters A."/>
            <person name="Wiltshire- Gordon J.D."/>
            <person name="Segata N."/>
            <person name="Bonneau R."/>
            <person name="Littman D.R."/>
        </authorList>
    </citation>
    <scope>NUCLEOTIDE SEQUENCE [LARGE SCALE GENOMIC DNA]</scope>
    <source>
        <strain evidence="6">iA622</strain>
        <strain evidence="1">IA622</strain>
        <strain evidence="2">IA624</strain>
        <strain evidence="5">iA624</strain>
    </source>
</reference>
<evidence type="ECO:0008006" key="7">
    <source>
        <dbReference type="Google" id="ProtNLM"/>
    </source>
</evidence>
<dbReference type="EMBL" id="QROP01000083">
    <property type="protein sequence ID" value="RHL32663.1"/>
    <property type="molecule type" value="Genomic_DNA"/>
</dbReference>
<proteinExistence type="predicted"/>
<evidence type="ECO:0000313" key="6">
    <source>
        <dbReference type="Proteomes" id="UP000480425"/>
    </source>
</evidence>
<dbReference type="OrthoDB" id="1073939at2"/>
<organism evidence="1 6">
    <name type="scientific">Segatella copri</name>
    <dbReference type="NCBI Taxonomy" id="165179"/>
    <lineage>
        <taxon>Bacteria</taxon>
        <taxon>Pseudomonadati</taxon>
        <taxon>Bacteroidota</taxon>
        <taxon>Bacteroidia</taxon>
        <taxon>Bacteroidales</taxon>
        <taxon>Prevotellaceae</taxon>
        <taxon>Segatella</taxon>
    </lineage>
</organism>
<protein>
    <recommendedName>
        <fullName evidence="7">Transposase</fullName>
    </recommendedName>
</protein>
<dbReference type="RefSeq" id="WP_118417188.1">
    <property type="nucleotide sequence ID" value="NZ_CATKVS010000004.1"/>
</dbReference>
<evidence type="ECO:0000313" key="4">
    <source>
        <dbReference type="Proteomes" id="UP000283672"/>
    </source>
</evidence>
<dbReference type="Proteomes" id="UP000405805">
    <property type="component" value="Unassembled WGS sequence"/>
</dbReference>
<evidence type="ECO:0000313" key="5">
    <source>
        <dbReference type="Proteomes" id="UP000405805"/>
    </source>
</evidence>
<accession>A0A3R6FYB6</accession>
<evidence type="ECO:0000313" key="1">
    <source>
        <dbReference type="EMBL" id="MQN82379.1"/>
    </source>
</evidence>
<dbReference type="AlphaFoldDB" id="A0A3R6FYB6"/>
<comment type="caution">
    <text evidence="1">The sequence shown here is derived from an EMBL/GenBank/DDBJ whole genome shotgun (WGS) entry which is preliminary data.</text>
</comment>
<dbReference type="Proteomes" id="UP000283672">
    <property type="component" value="Unassembled WGS sequence"/>
</dbReference>
<dbReference type="Proteomes" id="UP000480425">
    <property type="component" value="Unassembled WGS sequence"/>
</dbReference>
<sequence>MESKEYFEKVMQDYNQNRKGRSLRKYCKDEAVDYDWLIQYKKNYPLQEKQQEPSQDAFIPITIKDVAPKPTTWQVETLILKSPDGEQIEIKSNSLFVVAELLHKMSQP</sequence>
<dbReference type="EMBL" id="VZCB01000107">
    <property type="protein sequence ID" value="MQN82379.1"/>
    <property type="molecule type" value="Genomic_DNA"/>
</dbReference>
<reference evidence="3 4" key="1">
    <citation type="submission" date="2018-08" db="EMBL/GenBank/DDBJ databases">
        <title>A genome reference for cultivated species of the human gut microbiota.</title>
        <authorList>
            <person name="Zou Y."/>
            <person name="Xue W."/>
            <person name="Luo G."/>
        </authorList>
    </citation>
    <scope>NUCLEOTIDE SEQUENCE [LARGE SCALE GENOMIC DNA]</scope>
    <source>
        <strain evidence="3 4">AF38-11</strain>
    </source>
</reference>
<dbReference type="EMBL" id="VZBP01000003">
    <property type="protein sequence ID" value="MQO08142.1"/>
    <property type="molecule type" value="Genomic_DNA"/>
</dbReference>
<evidence type="ECO:0000313" key="2">
    <source>
        <dbReference type="EMBL" id="MQO08142.1"/>
    </source>
</evidence>
<name>A0A3R6FYB6_9BACT</name>
<evidence type="ECO:0000313" key="3">
    <source>
        <dbReference type="EMBL" id="RHL32663.1"/>
    </source>
</evidence>